<dbReference type="GO" id="GO:0006355">
    <property type="term" value="P:regulation of DNA-templated transcription"/>
    <property type="evidence" value="ECO:0007669"/>
    <property type="project" value="InterPro"/>
</dbReference>
<keyword evidence="9" id="KW-0539">Nucleus</keyword>
<dbReference type="SMART" id="SM00355">
    <property type="entry name" value="ZnF_C2H2"/>
    <property type="match status" value="4"/>
</dbReference>
<dbReference type="InterPro" id="IPR050758">
    <property type="entry name" value="Znf_C2H2-type"/>
</dbReference>
<feature type="compositionally biased region" description="Basic and acidic residues" evidence="11">
    <location>
        <begin position="85"/>
        <end position="108"/>
    </location>
</feature>
<evidence type="ECO:0000256" key="11">
    <source>
        <dbReference type="SAM" id="MobiDB-lite"/>
    </source>
</evidence>
<feature type="domain" description="C2H2-type" evidence="12">
    <location>
        <begin position="380"/>
        <end position="407"/>
    </location>
</feature>
<keyword evidence="5" id="KW-0862">Zinc</keyword>
<feature type="domain" description="C2H2-type" evidence="12">
    <location>
        <begin position="296"/>
        <end position="323"/>
    </location>
</feature>
<keyword evidence="8" id="KW-0804">Transcription</keyword>
<feature type="domain" description="C2H2-type" evidence="12">
    <location>
        <begin position="352"/>
        <end position="379"/>
    </location>
</feature>
<comment type="subcellular location">
    <subcellularLocation>
        <location evidence="1">Nucleus</location>
    </subcellularLocation>
</comment>
<feature type="domain" description="KRAB" evidence="13">
    <location>
        <begin position="4"/>
        <end position="77"/>
    </location>
</feature>
<feature type="domain" description="C2H2-type" evidence="12">
    <location>
        <begin position="324"/>
        <end position="351"/>
    </location>
</feature>
<dbReference type="CDD" id="cd07765">
    <property type="entry name" value="KRAB_A-box"/>
    <property type="match status" value="1"/>
</dbReference>
<evidence type="ECO:0000256" key="7">
    <source>
        <dbReference type="ARBA" id="ARBA00023125"/>
    </source>
</evidence>
<dbReference type="PROSITE" id="PS50157">
    <property type="entry name" value="ZINC_FINGER_C2H2_2"/>
    <property type="match status" value="4"/>
</dbReference>
<dbReference type="InterPro" id="IPR001909">
    <property type="entry name" value="KRAB"/>
</dbReference>
<dbReference type="FunFam" id="3.30.160.60:FF:001004">
    <property type="entry name" value="Zinc finger protein 426"/>
    <property type="match status" value="1"/>
</dbReference>
<dbReference type="SMART" id="SM00349">
    <property type="entry name" value="KRAB"/>
    <property type="match status" value="1"/>
</dbReference>
<keyword evidence="3" id="KW-0677">Repeat</keyword>
<gene>
    <name evidence="14" type="ORF">mPipKuh1_019162</name>
</gene>
<evidence type="ECO:0000256" key="2">
    <source>
        <dbReference type="ARBA" id="ARBA00022723"/>
    </source>
</evidence>
<dbReference type="SUPFAM" id="SSF109640">
    <property type="entry name" value="KRAB domain (Kruppel-associated box)"/>
    <property type="match status" value="1"/>
</dbReference>
<dbReference type="PANTHER" id="PTHR23234">
    <property type="entry name" value="ZNF44 PROTEIN"/>
    <property type="match status" value="1"/>
</dbReference>
<evidence type="ECO:0000256" key="3">
    <source>
        <dbReference type="ARBA" id="ARBA00022737"/>
    </source>
</evidence>
<feature type="compositionally biased region" description="Polar residues" evidence="11">
    <location>
        <begin position="54"/>
        <end position="63"/>
    </location>
</feature>
<dbReference type="Pfam" id="PF01352">
    <property type="entry name" value="KRAB"/>
    <property type="match status" value="1"/>
</dbReference>
<dbReference type="PROSITE" id="PS50805">
    <property type="entry name" value="KRAB"/>
    <property type="match status" value="1"/>
</dbReference>
<evidence type="ECO:0000256" key="6">
    <source>
        <dbReference type="ARBA" id="ARBA00023015"/>
    </source>
</evidence>
<dbReference type="GO" id="GO:0003677">
    <property type="term" value="F:DNA binding"/>
    <property type="evidence" value="ECO:0007669"/>
    <property type="project" value="UniProtKB-KW"/>
</dbReference>
<evidence type="ECO:0000313" key="14">
    <source>
        <dbReference type="EMBL" id="KAF6269270.1"/>
    </source>
</evidence>
<dbReference type="InterPro" id="IPR036051">
    <property type="entry name" value="KRAB_dom_sf"/>
</dbReference>
<dbReference type="AlphaFoldDB" id="A0A7J7QZE8"/>
<evidence type="ECO:0000259" key="12">
    <source>
        <dbReference type="PROSITE" id="PS50157"/>
    </source>
</evidence>
<dbReference type="Proteomes" id="UP000558488">
    <property type="component" value="Unassembled WGS sequence"/>
</dbReference>
<keyword evidence="7" id="KW-0238">DNA-binding</keyword>
<dbReference type="InterPro" id="IPR036236">
    <property type="entry name" value="Znf_C2H2_sf"/>
</dbReference>
<evidence type="ECO:0000256" key="4">
    <source>
        <dbReference type="ARBA" id="ARBA00022771"/>
    </source>
</evidence>
<evidence type="ECO:0000256" key="9">
    <source>
        <dbReference type="ARBA" id="ARBA00023242"/>
    </source>
</evidence>
<dbReference type="GO" id="GO:0005634">
    <property type="term" value="C:nucleus"/>
    <property type="evidence" value="ECO:0007669"/>
    <property type="project" value="UniProtKB-SubCell"/>
</dbReference>
<name>A0A7J7QZE8_PIPKU</name>
<keyword evidence="2" id="KW-0479">Metal-binding</keyword>
<sequence length="427" mass="47215">MDEVTFADVALNFTKEEWALLAPEQRDLYRDVMLENLRNLASVGKVIGQKTKDTAPQQDSLAKNTLCEASGVCLTRDNPTSGGVRAEEPHRRRGPEAGRVAAAHEGDGRLVQVPEAGEDPEPSSEWVPSQGDSPRRHTPPNTSPPNTSDPHCAFRRNRKTSGNSQDDRGRWQGIRSAPRVRTPTGRPSVTRAKDRNHVLPAPDKAFRGVPVCEWGLPGNVLPEGCVLGAHETRVQEQAFKAEELANIPRGTSTPAGQVQPGTAPTKTQDNHGGKSLARGPHGAGPRSSTQMGEKNYKCRDCGKSYIYRAFFLRHLSLHTGEKPHVCQECGQAFRHSLHRDRHARRHLAEKAHACAECGRAFHKAWKLAVHTRLHTGERPYRCAECGQGYTNSTSLRCHLKKHRRERPCSEGQGRAEGFAFLKILKEP</sequence>
<reference evidence="14 15" key="1">
    <citation type="journal article" date="2020" name="Nature">
        <title>Six reference-quality genomes reveal evolution of bat adaptations.</title>
        <authorList>
            <person name="Jebb D."/>
            <person name="Huang Z."/>
            <person name="Pippel M."/>
            <person name="Hughes G.M."/>
            <person name="Lavrichenko K."/>
            <person name="Devanna P."/>
            <person name="Winkler S."/>
            <person name="Jermiin L.S."/>
            <person name="Skirmuntt E.C."/>
            <person name="Katzourakis A."/>
            <person name="Burkitt-Gray L."/>
            <person name="Ray D.A."/>
            <person name="Sullivan K.A.M."/>
            <person name="Roscito J.G."/>
            <person name="Kirilenko B.M."/>
            <person name="Davalos L.M."/>
            <person name="Corthals A.P."/>
            <person name="Power M.L."/>
            <person name="Jones G."/>
            <person name="Ransome R.D."/>
            <person name="Dechmann D.K.N."/>
            <person name="Locatelli A.G."/>
            <person name="Puechmaille S.J."/>
            <person name="Fedrigo O."/>
            <person name="Jarvis E.D."/>
            <person name="Hiller M."/>
            <person name="Vernes S.C."/>
            <person name="Myers E.W."/>
            <person name="Teeling E.C."/>
        </authorList>
    </citation>
    <scope>NUCLEOTIDE SEQUENCE [LARGE SCALE GENOMIC DNA]</scope>
    <source>
        <strain evidence="14">MPipKuh1</strain>
        <tissue evidence="14">Flight muscle</tissue>
    </source>
</reference>
<evidence type="ECO:0000256" key="8">
    <source>
        <dbReference type="ARBA" id="ARBA00023163"/>
    </source>
</evidence>
<evidence type="ECO:0000313" key="15">
    <source>
        <dbReference type="Proteomes" id="UP000558488"/>
    </source>
</evidence>
<dbReference type="Pfam" id="PF00096">
    <property type="entry name" value="zf-C2H2"/>
    <property type="match status" value="1"/>
</dbReference>
<dbReference type="SUPFAM" id="SSF57667">
    <property type="entry name" value="beta-beta-alpha zinc fingers"/>
    <property type="match status" value="2"/>
</dbReference>
<dbReference type="PROSITE" id="PS00028">
    <property type="entry name" value="ZINC_FINGER_C2H2_1"/>
    <property type="match status" value="4"/>
</dbReference>
<evidence type="ECO:0000259" key="13">
    <source>
        <dbReference type="PROSITE" id="PS50805"/>
    </source>
</evidence>
<feature type="region of interest" description="Disordered" evidence="11">
    <location>
        <begin position="50"/>
        <end position="203"/>
    </location>
</feature>
<feature type="region of interest" description="Disordered" evidence="11">
    <location>
        <begin position="248"/>
        <end position="292"/>
    </location>
</feature>
<evidence type="ECO:0000256" key="5">
    <source>
        <dbReference type="ARBA" id="ARBA00022833"/>
    </source>
</evidence>
<dbReference type="Gene3D" id="3.30.160.60">
    <property type="entry name" value="Classic Zinc Finger"/>
    <property type="match status" value="4"/>
</dbReference>
<accession>A0A7J7QZE8</accession>
<keyword evidence="6" id="KW-0805">Transcription regulation</keyword>
<proteinExistence type="predicted"/>
<dbReference type="GO" id="GO:0008270">
    <property type="term" value="F:zinc ion binding"/>
    <property type="evidence" value="ECO:0007669"/>
    <property type="project" value="UniProtKB-KW"/>
</dbReference>
<dbReference type="FunFam" id="3.30.160.60:FF:000176">
    <property type="entry name" value="zinc finger protein 70"/>
    <property type="match status" value="1"/>
</dbReference>
<keyword evidence="15" id="KW-1185">Reference proteome</keyword>
<protein>
    <submittedName>
        <fullName evidence="14">Zinc finger protein 114</fullName>
    </submittedName>
</protein>
<dbReference type="Gene3D" id="6.10.140.140">
    <property type="match status" value="1"/>
</dbReference>
<dbReference type="EMBL" id="JACAGB010000114">
    <property type="protein sequence ID" value="KAF6269270.1"/>
    <property type="molecule type" value="Genomic_DNA"/>
</dbReference>
<evidence type="ECO:0000256" key="10">
    <source>
        <dbReference type="PROSITE-ProRule" id="PRU00042"/>
    </source>
</evidence>
<feature type="compositionally biased region" description="Polar residues" evidence="11">
    <location>
        <begin position="249"/>
        <end position="267"/>
    </location>
</feature>
<keyword evidence="4 10" id="KW-0863">Zinc-finger</keyword>
<dbReference type="FunFam" id="3.30.160.60:FF:000060">
    <property type="entry name" value="zinc finger protein 436"/>
    <property type="match status" value="1"/>
</dbReference>
<organism evidence="14 15">
    <name type="scientific">Pipistrellus kuhlii</name>
    <name type="common">Kuhl's pipistrelle</name>
    <dbReference type="NCBI Taxonomy" id="59472"/>
    <lineage>
        <taxon>Eukaryota</taxon>
        <taxon>Metazoa</taxon>
        <taxon>Chordata</taxon>
        <taxon>Craniata</taxon>
        <taxon>Vertebrata</taxon>
        <taxon>Euteleostomi</taxon>
        <taxon>Mammalia</taxon>
        <taxon>Eutheria</taxon>
        <taxon>Laurasiatheria</taxon>
        <taxon>Chiroptera</taxon>
        <taxon>Yangochiroptera</taxon>
        <taxon>Vespertilionidae</taxon>
        <taxon>Pipistrellus</taxon>
    </lineage>
</organism>
<evidence type="ECO:0000256" key="1">
    <source>
        <dbReference type="ARBA" id="ARBA00004123"/>
    </source>
</evidence>
<dbReference type="PANTHER" id="PTHR23234:SF10">
    <property type="entry name" value="RIKEN CDNA 6720489N17 GENE-RELATED"/>
    <property type="match status" value="1"/>
</dbReference>
<comment type="caution">
    <text evidence="14">The sequence shown here is derived from an EMBL/GenBank/DDBJ whole genome shotgun (WGS) entry which is preliminary data.</text>
</comment>
<dbReference type="InterPro" id="IPR013087">
    <property type="entry name" value="Znf_C2H2_type"/>
</dbReference>